<dbReference type="GO" id="GO:0019706">
    <property type="term" value="F:protein-cysteine S-palmitoyltransferase activity"/>
    <property type="evidence" value="ECO:0007669"/>
    <property type="project" value="UniProtKB-EC"/>
</dbReference>
<evidence type="ECO:0000256" key="15">
    <source>
        <dbReference type="PROSITE-ProRule" id="PRU00023"/>
    </source>
</evidence>
<feature type="repeat" description="ANK" evidence="15">
    <location>
        <begin position="181"/>
        <end position="214"/>
    </location>
</feature>
<feature type="transmembrane region" description="Helical" evidence="16">
    <location>
        <begin position="512"/>
        <end position="534"/>
    </location>
</feature>
<evidence type="ECO:0000256" key="3">
    <source>
        <dbReference type="ARBA" id="ARBA00010104"/>
    </source>
</evidence>
<dbReference type="OrthoDB" id="6781668at2759"/>
<keyword evidence="5 16" id="KW-0812">Transmembrane</keyword>
<evidence type="ECO:0000256" key="8">
    <source>
        <dbReference type="ARBA" id="ARBA00023034"/>
    </source>
</evidence>
<keyword evidence="7 16" id="KW-1133">Transmembrane helix</keyword>
<evidence type="ECO:0000256" key="10">
    <source>
        <dbReference type="ARBA" id="ARBA00023136"/>
    </source>
</evidence>
<keyword evidence="14" id="KW-0968">Cytoplasmic vesicle</keyword>
<evidence type="ECO:0000256" key="9">
    <source>
        <dbReference type="ARBA" id="ARBA00023043"/>
    </source>
</evidence>
<evidence type="ECO:0000256" key="11">
    <source>
        <dbReference type="ARBA" id="ARBA00023139"/>
    </source>
</evidence>
<evidence type="ECO:0000256" key="16">
    <source>
        <dbReference type="RuleBase" id="RU079119"/>
    </source>
</evidence>
<feature type="non-terminal residue" evidence="18">
    <location>
        <position position="662"/>
    </location>
</feature>
<dbReference type="InterPro" id="IPR036770">
    <property type="entry name" value="Ankyrin_rpt-contain_sf"/>
</dbReference>
<accession>Q4T103</accession>
<feature type="repeat" description="ANK" evidence="15">
    <location>
        <begin position="81"/>
        <end position="113"/>
    </location>
</feature>
<protein>
    <recommendedName>
        <fullName evidence="16">Palmitoyltransferase</fullName>
        <ecNumber evidence="16">2.3.1.225</ecNumber>
    </recommendedName>
</protein>
<name>Q4T103_TETNG</name>
<reference evidence="18" key="2">
    <citation type="submission" date="2004-02" db="EMBL/GenBank/DDBJ databases">
        <authorList>
            <consortium name="Genoscope"/>
            <consortium name="Whitehead Institute Centre for Genome Research"/>
        </authorList>
    </citation>
    <scope>NUCLEOTIDE SEQUENCE</scope>
</reference>
<evidence type="ECO:0000313" key="18">
    <source>
        <dbReference type="EMBL" id="CAF93429.1"/>
    </source>
</evidence>
<comment type="similarity">
    <text evidence="3">Belongs to the DHHC palmitoyltransferase family. AKR/ZDHHC17 subfamily.</text>
</comment>
<evidence type="ECO:0000256" key="7">
    <source>
        <dbReference type="ARBA" id="ARBA00022989"/>
    </source>
</evidence>
<dbReference type="SUPFAM" id="SSF48403">
    <property type="entry name" value="Ankyrin repeat"/>
    <property type="match status" value="1"/>
</dbReference>
<feature type="non-terminal residue" evidence="18">
    <location>
        <position position="1"/>
    </location>
</feature>
<keyword evidence="4 16" id="KW-0808">Transferase</keyword>
<evidence type="ECO:0000256" key="2">
    <source>
        <dbReference type="ARBA" id="ARBA00004653"/>
    </source>
</evidence>
<feature type="transmembrane region" description="Helical" evidence="16">
    <location>
        <begin position="325"/>
        <end position="345"/>
    </location>
</feature>
<comment type="domain">
    <text evidence="16">The DHHC domain is required for palmitoyltransferase activity.</text>
</comment>
<dbReference type="PANTHER" id="PTHR24161:SF18">
    <property type="entry name" value="PALMITOYLTRANSFERASE ZDHHC17"/>
    <property type="match status" value="1"/>
</dbReference>
<evidence type="ECO:0000256" key="13">
    <source>
        <dbReference type="ARBA" id="ARBA00023315"/>
    </source>
</evidence>
<keyword evidence="12" id="KW-0449">Lipoprotein</keyword>
<keyword evidence="9 15" id="KW-0040">ANK repeat</keyword>
<evidence type="ECO:0000256" key="6">
    <source>
        <dbReference type="ARBA" id="ARBA00022737"/>
    </source>
</evidence>
<dbReference type="SMART" id="SM00248">
    <property type="entry name" value="ANK"/>
    <property type="match status" value="6"/>
</dbReference>
<dbReference type="Gene3D" id="1.25.40.20">
    <property type="entry name" value="Ankyrin repeat-containing domain"/>
    <property type="match status" value="1"/>
</dbReference>
<dbReference type="PANTHER" id="PTHR24161">
    <property type="entry name" value="ANK_REP_REGION DOMAIN-CONTAINING PROTEIN-RELATED"/>
    <property type="match status" value="1"/>
</dbReference>
<sequence>TKMVDAMEEYEKEAGCVPILHPEEIKPQSHYNHGYNENVSRKSHVDDYSTWDIVKATQYGIFERCRELVEAGFDVRQPDKENVTLLHWAAINNRIDLVKYYISKGAIVDQLGGDLNSTPLHWATRQGHLSMVVQLMKYGADPSLIDGEGCSCVHLAAQFGHTSIVAYLIAKGQDVDMMDQNGMTPLMWAAYRTHSVDPTRLLLTFNVSINLGDKYHKNTALHWAVLAGNTTVISLLLDANANVDAQNIKGETPLDLAKQRKNVWMINHLQEARQAKGYDSPSYLKRLKMDKEFRQKVMLGTPFVVIWLVGFIADLDIDSWLIKGLMYAGMWIAVQFLSKYATIFLKKKMYTTLCNDLCDMAAFKIPSTLADTGLGGDVSLLCMLACLQIYVCVSFRAFFDHSMHSALPLGIYLATKFWMYTTWFYCSNIFFTFQSFLTSGCTSALRHGPPALPDKLPGPVLQLRQVLEVRPGNHQSVRGAEEKDHCGAGGDGESGPEHILQHLLGSGNHRYFMGYLFFLLCMICWMMYGCICYWRIHCATSYSKDGFWLYLTQIASCSPWMLWMFLNSVFHFMWVAVLIMCQLYQIAALGITTNERMNARRYKHFKVTATSIESPFNHGCFRNLVDFFEIRCCGLFRPVTVDWTTQYTIEYDQTSGSGYQLV</sequence>
<evidence type="ECO:0000256" key="4">
    <source>
        <dbReference type="ARBA" id="ARBA00022679"/>
    </source>
</evidence>
<dbReference type="PROSITE" id="PS50297">
    <property type="entry name" value="ANK_REP_REGION"/>
    <property type="match status" value="4"/>
</dbReference>
<feature type="transmembrane region" description="Helical" evidence="16">
    <location>
        <begin position="546"/>
        <end position="566"/>
    </location>
</feature>
<dbReference type="GO" id="GO:0030659">
    <property type="term" value="C:cytoplasmic vesicle membrane"/>
    <property type="evidence" value="ECO:0007669"/>
    <property type="project" value="UniProtKB-SubCell"/>
</dbReference>
<dbReference type="GO" id="GO:0000139">
    <property type="term" value="C:Golgi membrane"/>
    <property type="evidence" value="ECO:0007669"/>
    <property type="project" value="UniProtKB-SubCell"/>
</dbReference>
<dbReference type="InterPro" id="IPR001594">
    <property type="entry name" value="Palmitoyltrfase_DHHC"/>
</dbReference>
<dbReference type="FunFam" id="1.25.40.20:FF:000035">
    <property type="entry name" value="Palmitoyltransferase"/>
    <property type="match status" value="1"/>
</dbReference>
<comment type="catalytic activity">
    <reaction evidence="16">
        <text>L-cysteinyl-[protein] + hexadecanoyl-CoA = S-hexadecanoyl-L-cysteinyl-[protein] + CoA</text>
        <dbReference type="Rhea" id="RHEA:36683"/>
        <dbReference type="Rhea" id="RHEA-COMP:10131"/>
        <dbReference type="Rhea" id="RHEA-COMP:11032"/>
        <dbReference type="ChEBI" id="CHEBI:29950"/>
        <dbReference type="ChEBI" id="CHEBI:57287"/>
        <dbReference type="ChEBI" id="CHEBI:57379"/>
        <dbReference type="ChEBI" id="CHEBI:74151"/>
        <dbReference type="EC" id="2.3.1.225"/>
    </reaction>
</comment>
<dbReference type="Pfam" id="PF12796">
    <property type="entry name" value="Ank_2"/>
    <property type="match status" value="2"/>
</dbReference>
<feature type="transmembrane region" description="Helical" evidence="16">
    <location>
        <begin position="297"/>
        <end position="313"/>
    </location>
</feature>
<organism evidence="18">
    <name type="scientific">Tetraodon nigroviridis</name>
    <name type="common">Spotted green pufferfish</name>
    <name type="synonym">Chelonodon nigroviridis</name>
    <dbReference type="NCBI Taxonomy" id="99883"/>
    <lineage>
        <taxon>Eukaryota</taxon>
        <taxon>Metazoa</taxon>
        <taxon>Chordata</taxon>
        <taxon>Craniata</taxon>
        <taxon>Vertebrata</taxon>
        <taxon>Euteleostomi</taxon>
        <taxon>Actinopterygii</taxon>
        <taxon>Neopterygii</taxon>
        <taxon>Teleostei</taxon>
        <taxon>Neoteleostei</taxon>
        <taxon>Acanthomorphata</taxon>
        <taxon>Eupercaria</taxon>
        <taxon>Tetraodontiformes</taxon>
        <taxon>Tetradontoidea</taxon>
        <taxon>Tetraodontidae</taxon>
        <taxon>Tetraodon</taxon>
    </lineage>
</organism>
<dbReference type="EC" id="2.3.1.225" evidence="16"/>
<feature type="repeat" description="ANK" evidence="15">
    <location>
        <begin position="148"/>
        <end position="180"/>
    </location>
</feature>
<proteinExistence type="inferred from homology"/>
<dbReference type="Pfam" id="PF01529">
    <property type="entry name" value="DHHC"/>
    <property type="match status" value="1"/>
</dbReference>
<comment type="caution">
    <text evidence="18">The sequence shown here is derived from an EMBL/GenBank/DDBJ whole genome shotgun (WGS) entry which is preliminary data.</text>
</comment>
<evidence type="ECO:0000256" key="5">
    <source>
        <dbReference type="ARBA" id="ARBA00022692"/>
    </source>
</evidence>
<feature type="repeat" description="ANK" evidence="15">
    <location>
        <begin position="115"/>
        <end position="147"/>
    </location>
</feature>
<keyword evidence="10 16" id="KW-0472">Membrane</keyword>
<keyword evidence="11" id="KW-0564">Palmitate</keyword>
<comment type="subcellular location">
    <subcellularLocation>
        <location evidence="1">Cytoplasmic vesicle membrane</location>
        <topology evidence="1">Multi-pass membrane protein</topology>
    </subcellularLocation>
    <subcellularLocation>
        <location evidence="2">Golgi apparatus membrane</location>
        <topology evidence="2">Multi-pass membrane protein</topology>
    </subcellularLocation>
</comment>
<gene>
    <name evidence="18" type="ORF">GSTENG00009059001</name>
</gene>
<evidence type="ECO:0000256" key="12">
    <source>
        <dbReference type="ARBA" id="ARBA00023288"/>
    </source>
</evidence>
<dbReference type="Pfam" id="PF13637">
    <property type="entry name" value="Ank_4"/>
    <property type="match status" value="1"/>
</dbReference>
<feature type="domain" description="Palmitoyltransferase DHHC" evidence="17">
    <location>
        <begin position="501"/>
        <end position="599"/>
    </location>
</feature>
<reference evidence="18" key="1">
    <citation type="journal article" date="2004" name="Nature">
        <title>Genome duplication in the teleost fish Tetraodon nigroviridis reveals the early vertebrate proto-karyotype.</title>
        <authorList>
            <person name="Jaillon O."/>
            <person name="Aury J.-M."/>
            <person name="Brunet F."/>
            <person name="Petit J.-L."/>
            <person name="Stange-Thomann N."/>
            <person name="Mauceli E."/>
            <person name="Bouneau L."/>
            <person name="Fischer C."/>
            <person name="Ozouf-Costaz C."/>
            <person name="Bernot A."/>
            <person name="Nicaud S."/>
            <person name="Jaffe D."/>
            <person name="Fisher S."/>
            <person name="Lutfalla G."/>
            <person name="Dossat C."/>
            <person name="Segurens B."/>
            <person name="Dasilva C."/>
            <person name="Salanoubat M."/>
            <person name="Levy M."/>
            <person name="Boudet N."/>
            <person name="Castellano S."/>
            <person name="Anthouard V."/>
            <person name="Jubin C."/>
            <person name="Castelli V."/>
            <person name="Katinka M."/>
            <person name="Vacherie B."/>
            <person name="Biemont C."/>
            <person name="Skalli Z."/>
            <person name="Cattolico L."/>
            <person name="Poulain J."/>
            <person name="De Berardinis V."/>
            <person name="Cruaud C."/>
            <person name="Duprat S."/>
            <person name="Brottier P."/>
            <person name="Coutanceau J.-P."/>
            <person name="Gouzy J."/>
            <person name="Parra G."/>
            <person name="Lardier G."/>
            <person name="Chapple C."/>
            <person name="McKernan K.J."/>
            <person name="McEwan P."/>
            <person name="Bosak S."/>
            <person name="Kellis M."/>
            <person name="Volff J.-N."/>
            <person name="Guigo R."/>
            <person name="Zody M.C."/>
            <person name="Mesirov J."/>
            <person name="Lindblad-Toh K."/>
            <person name="Birren B."/>
            <person name="Nusbaum C."/>
            <person name="Kahn D."/>
            <person name="Robinson-Rechavi M."/>
            <person name="Laudet V."/>
            <person name="Schachter V."/>
            <person name="Quetier F."/>
            <person name="Saurin W."/>
            <person name="Scarpelli C."/>
            <person name="Wincker P."/>
            <person name="Lander E.S."/>
            <person name="Weissenbach J."/>
            <person name="Roest Crollius H."/>
        </authorList>
    </citation>
    <scope>NUCLEOTIDE SEQUENCE [LARGE SCALE GENOMIC DNA]</scope>
</reference>
<evidence type="ECO:0000256" key="14">
    <source>
        <dbReference type="ARBA" id="ARBA00023329"/>
    </source>
</evidence>
<dbReference type="AlphaFoldDB" id="Q4T103"/>
<evidence type="ECO:0000259" key="17">
    <source>
        <dbReference type="Pfam" id="PF01529"/>
    </source>
</evidence>
<dbReference type="InterPro" id="IPR002110">
    <property type="entry name" value="Ankyrin_rpt"/>
</dbReference>
<dbReference type="EMBL" id="CAAE01010770">
    <property type="protein sequence ID" value="CAF93429.1"/>
    <property type="molecule type" value="Genomic_DNA"/>
</dbReference>
<dbReference type="PROSITE" id="PS50088">
    <property type="entry name" value="ANK_REPEAT"/>
    <property type="match status" value="5"/>
</dbReference>
<keyword evidence="13 16" id="KW-0012">Acyltransferase</keyword>
<keyword evidence="8" id="KW-0333">Golgi apparatus</keyword>
<keyword evidence="6" id="KW-0677">Repeat</keyword>
<feature type="repeat" description="ANK" evidence="15">
    <location>
        <begin position="216"/>
        <end position="248"/>
    </location>
</feature>
<feature type="transmembrane region" description="Helical" evidence="16">
    <location>
        <begin position="572"/>
        <end position="591"/>
    </location>
</feature>
<evidence type="ECO:0000256" key="1">
    <source>
        <dbReference type="ARBA" id="ARBA00004439"/>
    </source>
</evidence>
<dbReference type="KEGG" id="tng:GSTEN00009059G001"/>